<evidence type="ECO:0000256" key="2">
    <source>
        <dbReference type="SAM" id="Phobius"/>
    </source>
</evidence>
<proteinExistence type="predicted"/>
<evidence type="ECO:0000256" key="1">
    <source>
        <dbReference type="SAM" id="MobiDB-lite"/>
    </source>
</evidence>
<sequence>MRRHAVFRPPLSTSTPPSGFARHGPAHRLRRRALTLLLACASLFCAASAHAELASLWALDDGTKIAPEATGHPLTTGNAVYASTPPTVSLFGLRNETVAFQVILEGGSEDTDGLVVTLDAVGPIANRADQPSEQERARSPQETQASEAAAALLDRPILIYEQGYLPVRERSHSLTWLPGSEAEPAAPGERVPDILIPHRQPLRVPAGENRGVWVDVYIPRDTPAGIHRGTLRVSAADGGACGLDACELAISLEVLARSLPEVAPVKTLLWASAVNIEEPERTMARYFEDYPSAPADDLHTLRLRHFQLARRFRITLVGGALDEPTPELEARLSGDAFTRAAGYTGAGEGVGQDLVGIHFYGGELSPEDAARWRSWLDAHAPEVDAFLYVVDEPSDRARYPEFNERARRAHPIDAFVTSRYGPHFSEFDIFAVPTSDYFATAASMRGTDKKLWVYNGRRPFAGSFAIDDVAISPRVNPWIQYRHGIPRWFYWEATYYQDFQGSRGDIDVLRASPNFSNRFGDRVHGDGLLMYPGRDRLFPDSDLGLMRPLPSIRLANWRRGIEDVGYLELVRGDGHGAFVDRLVGAMVPRSLDQMHEDEPVTWPEDGARWHQARRMLFDTLRTGAPPAIDEVDWAALGRPDEGFGPPLRRWLRRWLGPLVRSPNRRFATTMACVAALIGAFLLRRWWRRRRSEGDSVGDESAAGDPEGSDDDDGSSDGETGAADKPPA</sequence>
<feature type="compositionally biased region" description="Acidic residues" evidence="1">
    <location>
        <begin position="706"/>
        <end position="715"/>
    </location>
</feature>
<dbReference type="OrthoDB" id="177619at2"/>
<organism evidence="3 4">
    <name type="scientific">Haliangium ochraceum (strain DSM 14365 / JCM 11303 / SMP-2)</name>
    <dbReference type="NCBI Taxonomy" id="502025"/>
    <lineage>
        <taxon>Bacteria</taxon>
        <taxon>Pseudomonadati</taxon>
        <taxon>Myxococcota</taxon>
        <taxon>Polyangia</taxon>
        <taxon>Haliangiales</taxon>
        <taxon>Kofleriaceae</taxon>
        <taxon>Haliangium</taxon>
    </lineage>
</organism>
<dbReference type="HOGENOM" id="CLU_400563_0_0_7"/>
<feature type="region of interest" description="Disordered" evidence="1">
    <location>
        <begin position="692"/>
        <end position="727"/>
    </location>
</feature>
<keyword evidence="2" id="KW-1133">Transmembrane helix</keyword>
<keyword evidence="4" id="KW-1185">Reference proteome</keyword>
<feature type="transmembrane region" description="Helical" evidence="2">
    <location>
        <begin position="666"/>
        <end position="682"/>
    </location>
</feature>
<feature type="region of interest" description="Disordered" evidence="1">
    <location>
        <begin position="1"/>
        <end position="24"/>
    </location>
</feature>
<keyword evidence="2" id="KW-0472">Membrane</keyword>
<dbReference type="KEGG" id="hoh:Hoch_6328"/>
<gene>
    <name evidence="3" type="ordered locus">Hoch_6328</name>
</gene>
<feature type="compositionally biased region" description="Low complexity" evidence="1">
    <location>
        <begin position="716"/>
        <end position="727"/>
    </location>
</feature>
<evidence type="ECO:0000313" key="3">
    <source>
        <dbReference type="EMBL" id="ACY18798.1"/>
    </source>
</evidence>
<dbReference type="EMBL" id="CP001804">
    <property type="protein sequence ID" value="ACY18798.1"/>
    <property type="molecule type" value="Genomic_DNA"/>
</dbReference>
<evidence type="ECO:0000313" key="4">
    <source>
        <dbReference type="Proteomes" id="UP000001880"/>
    </source>
</evidence>
<dbReference type="eggNOG" id="COG1572">
    <property type="taxonomic scope" value="Bacteria"/>
</dbReference>
<feature type="region of interest" description="Disordered" evidence="1">
    <location>
        <begin position="126"/>
        <end position="146"/>
    </location>
</feature>
<reference evidence="3 4" key="1">
    <citation type="journal article" date="2010" name="Stand. Genomic Sci.">
        <title>Complete genome sequence of Haliangium ochraceum type strain (SMP-2).</title>
        <authorList>
            <consortium name="US DOE Joint Genome Institute (JGI-PGF)"/>
            <person name="Ivanova N."/>
            <person name="Daum C."/>
            <person name="Lang E."/>
            <person name="Abt B."/>
            <person name="Kopitz M."/>
            <person name="Saunders E."/>
            <person name="Lapidus A."/>
            <person name="Lucas S."/>
            <person name="Glavina Del Rio T."/>
            <person name="Nolan M."/>
            <person name="Tice H."/>
            <person name="Copeland A."/>
            <person name="Cheng J.F."/>
            <person name="Chen F."/>
            <person name="Bruce D."/>
            <person name="Goodwin L."/>
            <person name="Pitluck S."/>
            <person name="Mavromatis K."/>
            <person name="Pati A."/>
            <person name="Mikhailova N."/>
            <person name="Chen A."/>
            <person name="Palaniappan K."/>
            <person name="Land M."/>
            <person name="Hauser L."/>
            <person name="Chang Y.J."/>
            <person name="Jeffries C.D."/>
            <person name="Detter J.C."/>
            <person name="Brettin T."/>
            <person name="Rohde M."/>
            <person name="Goker M."/>
            <person name="Bristow J."/>
            <person name="Markowitz V."/>
            <person name="Eisen J.A."/>
            <person name="Hugenholtz P."/>
            <person name="Kyrpides N.C."/>
            <person name="Klenk H.P."/>
        </authorList>
    </citation>
    <scope>NUCLEOTIDE SEQUENCE [LARGE SCALE GENOMIC DNA]</scope>
    <source>
        <strain evidence="4">DSM 14365 / CIP 107738 / JCM 11303 / AJ 13395 / SMP-2</strain>
    </source>
</reference>
<name>D0LNX2_HALO1</name>
<keyword evidence="2" id="KW-0812">Transmembrane</keyword>
<dbReference type="Proteomes" id="UP000001880">
    <property type="component" value="Chromosome"/>
</dbReference>
<dbReference type="AlphaFoldDB" id="D0LNX2"/>
<dbReference type="RefSeq" id="WP_012831390.1">
    <property type="nucleotide sequence ID" value="NC_013440.1"/>
</dbReference>
<accession>D0LNX2</accession>
<protein>
    <submittedName>
        <fullName evidence="3">Uncharacterized protein</fullName>
    </submittedName>
</protein>